<sequence>MIIYDETEPGSSKLAAAPAATLRLPDPVAGRSSVSSIQLPDYETSQAQVNEQQHHSNSSTTTLASSFRKPSLPHRFDSRFWRITFFALAIYVFLSVVVGIPIIVTRIKFRQAHQPPPPDIQSLFLDENDDAAPPYNSPFGTGMVMAASSLQCDTWDSKDTLPGGRFIATARHTLSPDGMFAVRSNVTDEVVPHPGGMHNLTVAVNDDASERDVLLVVSLTTSSVQLRDQAHYCFSSAGDGRGLAVYMPRGLSPTDVQVFDIRLLFPKNPSGPAGTSHSANLVTYLPMFHQYFAPLNDRINIDTINIAGAGLDVVCDDMRANKIAVKMSYANINGMFNASQSLKLDNIQGSITANATLYNDPSTQLPTYLYMDTGNSDLMATVTMVSSKPSLAPKFNLALQTFNGSLMLDAGYDAATQGGQLMLSAQNNQGMSTVYVDKKFTGLFDLHTKLSSATLDYSRVLNASSGSGSNKQQGWHFVGDSNSTYWAQGWVGTGTRPKYWDPSKDGKVSVVSSLSPIKLEIVP</sequence>
<evidence type="ECO:0000313" key="4">
    <source>
        <dbReference type="EMBL" id="KAF7361706.1"/>
    </source>
</evidence>
<dbReference type="InterPro" id="IPR055754">
    <property type="entry name" value="DUF7330"/>
</dbReference>
<reference evidence="4" key="1">
    <citation type="submission" date="2020-05" db="EMBL/GenBank/DDBJ databases">
        <title>Mycena genomes resolve the evolution of fungal bioluminescence.</title>
        <authorList>
            <person name="Tsai I.J."/>
        </authorList>
    </citation>
    <scope>NUCLEOTIDE SEQUENCE</scope>
    <source>
        <strain evidence="4">CCC161011</strain>
    </source>
</reference>
<dbReference type="Pfam" id="PF24016">
    <property type="entry name" value="DUF7330"/>
    <property type="match status" value="1"/>
</dbReference>
<accession>A0A8H7D7I4</accession>
<keyword evidence="2" id="KW-0472">Membrane</keyword>
<organism evidence="4 5">
    <name type="scientific">Mycena venus</name>
    <dbReference type="NCBI Taxonomy" id="2733690"/>
    <lineage>
        <taxon>Eukaryota</taxon>
        <taxon>Fungi</taxon>
        <taxon>Dikarya</taxon>
        <taxon>Basidiomycota</taxon>
        <taxon>Agaricomycotina</taxon>
        <taxon>Agaricomycetes</taxon>
        <taxon>Agaricomycetidae</taxon>
        <taxon>Agaricales</taxon>
        <taxon>Marasmiineae</taxon>
        <taxon>Mycenaceae</taxon>
        <taxon>Mycena</taxon>
    </lineage>
</organism>
<dbReference type="EMBL" id="JACAZI010000004">
    <property type="protein sequence ID" value="KAF7361706.1"/>
    <property type="molecule type" value="Genomic_DNA"/>
</dbReference>
<gene>
    <name evidence="4" type="ORF">MVEN_00514200</name>
</gene>
<evidence type="ECO:0000256" key="2">
    <source>
        <dbReference type="SAM" id="Phobius"/>
    </source>
</evidence>
<protein>
    <submittedName>
        <fullName evidence="4">Zn(2)-C6 fungal-type domain-containing protein</fullName>
    </submittedName>
</protein>
<feature type="region of interest" description="Disordered" evidence="1">
    <location>
        <begin position="45"/>
        <end position="68"/>
    </location>
</feature>
<keyword evidence="5" id="KW-1185">Reference proteome</keyword>
<keyword evidence="2" id="KW-1133">Transmembrane helix</keyword>
<evidence type="ECO:0000259" key="3">
    <source>
        <dbReference type="Pfam" id="PF24016"/>
    </source>
</evidence>
<keyword evidence="2" id="KW-0812">Transmembrane</keyword>
<dbReference type="Proteomes" id="UP000620124">
    <property type="component" value="Unassembled WGS sequence"/>
</dbReference>
<comment type="caution">
    <text evidence="4">The sequence shown here is derived from an EMBL/GenBank/DDBJ whole genome shotgun (WGS) entry which is preliminary data.</text>
</comment>
<feature type="compositionally biased region" description="Polar residues" evidence="1">
    <location>
        <begin position="45"/>
        <end position="65"/>
    </location>
</feature>
<evidence type="ECO:0000313" key="5">
    <source>
        <dbReference type="Proteomes" id="UP000620124"/>
    </source>
</evidence>
<feature type="domain" description="DUF7330" evidence="3">
    <location>
        <begin position="368"/>
        <end position="492"/>
    </location>
</feature>
<proteinExistence type="predicted"/>
<dbReference type="AlphaFoldDB" id="A0A8H7D7I4"/>
<feature type="transmembrane region" description="Helical" evidence="2">
    <location>
        <begin position="80"/>
        <end position="104"/>
    </location>
</feature>
<dbReference type="OrthoDB" id="3233661at2759"/>
<evidence type="ECO:0000256" key="1">
    <source>
        <dbReference type="SAM" id="MobiDB-lite"/>
    </source>
</evidence>
<name>A0A8H7D7I4_9AGAR</name>